<name>B9L3Y5_THERP</name>
<accession>B9L3Y5</accession>
<dbReference type="HOGENOM" id="CLU_3349806_0_0_0"/>
<evidence type="ECO:0000313" key="1">
    <source>
        <dbReference type="EMBL" id="ACM06433.1"/>
    </source>
</evidence>
<dbReference type="AlphaFoldDB" id="B9L3Y5"/>
<dbReference type="Proteomes" id="UP000000447">
    <property type="component" value="Plasmid unnamed"/>
</dbReference>
<gene>
    <name evidence="1" type="ordered locus">trd_A0499</name>
</gene>
<reference evidence="1 2" key="1">
    <citation type="journal article" date="2009" name="PLoS ONE">
        <title>Complete genome sequence of the aerobic CO-oxidizing thermophile Thermomicrobium roseum.</title>
        <authorList>
            <person name="Wu D."/>
            <person name="Raymond J."/>
            <person name="Wu M."/>
            <person name="Chatterji S."/>
            <person name="Ren Q."/>
            <person name="Graham J.E."/>
            <person name="Bryant D.A."/>
            <person name="Robb F."/>
            <person name="Colman A."/>
            <person name="Tallon L.J."/>
            <person name="Badger J.H."/>
            <person name="Madupu R."/>
            <person name="Ward N.L."/>
            <person name="Eisen J.A."/>
        </authorList>
    </citation>
    <scope>NUCLEOTIDE SEQUENCE [LARGE SCALE GENOMIC DNA]</scope>
    <source>
        <strain evidence="2">ATCC 27502 / DSM 5159 / P-2</strain>
        <plasmid evidence="1">unnamed</plasmid>
    </source>
</reference>
<geneLocation type="plasmid" evidence="2">
    <name>Tros</name>
</geneLocation>
<dbReference type="EMBL" id="CP001276">
    <property type="protein sequence ID" value="ACM06433.1"/>
    <property type="molecule type" value="Genomic_DNA"/>
</dbReference>
<keyword evidence="2" id="KW-1185">Reference proteome</keyword>
<organism evidence="1 2">
    <name type="scientific">Thermomicrobium roseum (strain ATCC 27502 / DSM 5159 / P-2)</name>
    <dbReference type="NCBI Taxonomy" id="309801"/>
    <lineage>
        <taxon>Bacteria</taxon>
        <taxon>Pseudomonadati</taxon>
        <taxon>Thermomicrobiota</taxon>
        <taxon>Thermomicrobia</taxon>
        <taxon>Thermomicrobiales</taxon>
        <taxon>Thermomicrobiaceae</taxon>
        <taxon>Thermomicrobium</taxon>
    </lineage>
</organism>
<evidence type="ECO:0000313" key="2">
    <source>
        <dbReference type="Proteomes" id="UP000000447"/>
    </source>
</evidence>
<dbReference type="KEGG" id="tro:trd_A0499"/>
<proteinExistence type="predicted"/>
<protein>
    <submittedName>
        <fullName evidence="1">Uncharacterized protein</fullName>
    </submittedName>
</protein>
<sequence>MPELLHTRVPEWDLRWRWPTRGVTVLSLTLWLLLRVL</sequence>
<keyword evidence="1" id="KW-0614">Plasmid</keyword>